<feature type="domain" description="Metallo-beta-lactamase" evidence="2">
    <location>
        <begin position="13"/>
        <end position="247"/>
    </location>
</feature>
<dbReference type="Pfam" id="PF07521">
    <property type="entry name" value="RMMBL"/>
    <property type="match status" value="1"/>
</dbReference>
<evidence type="ECO:0000256" key="1">
    <source>
        <dbReference type="ARBA" id="ARBA00022801"/>
    </source>
</evidence>
<dbReference type="InterPro" id="IPR001279">
    <property type="entry name" value="Metallo-B-lactamas"/>
</dbReference>
<comment type="caution">
    <text evidence="4">The sequence shown here is derived from an EMBL/GenBank/DDBJ whole genome shotgun (WGS) entry which is preliminary data.</text>
</comment>
<evidence type="ECO:0008006" key="6">
    <source>
        <dbReference type="Google" id="ProtNLM"/>
    </source>
</evidence>
<dbReference type="InterPro" id="IPR036866">
    <property type="entry name" value="RibonucZ/Hydroxyglut_hydro"/>
</dbReference>
<name>A0A0G0Z0Q6_9BACT</name>
<accession>A0A0G0Z0Q6</accession>
<evidence type="ECO:0000259" key="2">
    <source>
        <dbReference type="SMART" id="SM00849"/>
    </source>
</evidence>
<organism evidence="4 5">
    <name type="scientific">Candidatus Kuenenbacteria bacterium GW2011_GWA2_42_15</name>
    <dbReference type="NCBI Taxonomy" id="1618677"/>
    <lineage>
        <taxon>Bacteria</taxon>
        <taxon>Candidatus Kueneniibacteriota</taxon>
    </lineage>
</organism>
<dbReference type="Pfam" id="PF00753">
    <property type="entry name" value="Lactamase_B"/>
    <property type="match status" value="1"/>
</dbReference>
<dbReference type="CDD" id="cd16295">
    <property type="entry name" value="TTHA0252-CPSF-like_MBL-fold"/>
    <property type="match status" value="1"/>
</dbReference>
<dbReference type="SUPFAM" id="SSF56281">
    <property type="entry name" value="Metallo-hydrolase/oxidoreductase"/>
    <property type="match status" value="1"/>
</dbReference>
<feature type="domain" description="Beta-Casp" evidence="3">
    <location>
        <begin position="252"/>
        <end position="378"/>
    </location>
</feature>
<dbReference type="PANTHER" id="PTHR11203">
    <property type="entry name" value="CLEAVAGE AND POLYADENYLATION SPECIFICITY FACTOR FAMILY MEMBER"/>
    <property type="match status" value="1"/>
</dbReference>
<evidence type="ECO:0000313" key="5">
    <source>
        <dbReference type="Proteomes" id="UP000034516"/>
    </source>
</evidence>
<dbReference type="PANTHER" id="PTHR11203:SF37">
    <property type="entry name" value="INTEGRATOR COMPLEX SUBUNIT 11"/>
    <property type="match status" value="1"/>
</dbReference>
<dbReference type="PATRIC" id="fig|1618677.3.peg.357"/>
<dbReference type="InterPro" id="IPR050698">
    <property type="entry name" value="MBL"/>
</dbReference>
<dbReference type="AlphaFoldDB" id="A0A0G0Z0Q6"/>
<dbReference type="InterPro" id="IPR022712">
    <property type="entry name" value="Beta_Casp"/>
</dbReference>
<proteinExistence type="predicted"/>
<reference evidence="4 5" key="1">
    <citation type="journal article" date="2015" name="Nature">
        <title>rRNA introns, odd ribosomes, and small enigmatic genomes across a large radiation of phyla.</title>
        <authorList>
            <person name="Brown C.T."/>
            <person name="Hug L.A."/>
            <person name="Thomas B.C."/>
            <person name="Sharon I."/>
            <person name="Castelle C.J."/>
            <person name="Singh A."/>
            <person name="Wilkins M.J."/>
            <person name="Williams K.H."/>
            <person name="Banfield J.F."/>
        </authorList>
    </citation>
    <scope>NUCLEOTIDE SEQUENCE [LARGE SCALE GENOMIC DNA]</scope>
</reference>
<dbReference type="Pfam" id="PF10996">
    <property type="entry name" value="Beta-Casp"/>
    <property type="match status" value="1"/>
</dbReference>
<dbReference type="GO" id="GO:0004521">
    <property type="term" value="F:RNA endonuclease activity"/>
    <property type="evidence" value="ECO:0007669"/>
    <property type="project" value="TreeGrafter"/>
</dbReference>
<dbReference type="EMBL" id="LCCW01000018">
    <property type="protein sequence ID" value="KKS42339.1"/>
    <property type="molecule type" value="Genomic_DNA"/>
</dbReference>
<evidence type="ECO:0000313" key="4">
    <source>
        <dbReference type="EMBL" id="KKS42339.1"/>
    </source>
</evidence>
<keyword evidence="1" id="KW-0378">Hydrolase</keyword>
<dbReference type="Proteomes" id="UP000034516">
    <property type="component" value="Unassembled WGS sequence"/>
</dbReference>
<dbReference type="Gene3D" id="3.40.50.10890">
    <property type="match status" value="1"/>
</dbReference>
<dbReference type="SMART" id="SM01027">
    <property type="entry name" value="Beta-Casp"/>
    <property type="match status" value="1"/>
</dbReference>
<dbReference type="SMART" id="SM00849">
    <property type="entry name" value="Lactamase_B"/>
    <property type="match status" value="1"/>
</dbReference>
<gene>
    <name evidence="4" type="ORF">UV02_C0018G0008</name>
</gene>
<dbReference type="Gene3D" id="3.60.15.10">
    <property type="entry name" value="Ribonuclease Z/Hydroxyacylglutathione hydrolase-like"/>
    <property type="match status" value="1"/>
</dbReference>
<protein>
    <recommendedName>
        <fullName evidence="6">MBL fold metallo-hydrolase</fullName>
    </recommendedName>
</protein>
<evidence type="ECO:0000259" key="3">
    <source>
        <dbReference type="SMART" id="SM01027"/>
    </source>
</evidence>
<sequence length="462" mass="51802">MKITFFGACKTVTGSQHLITVNGKKLLLDCGFWQGRRREMEQMNREFPFDPKAVDAMILSHAHIDHSGNIPNLVKQGFRGRIYCTPATKEITELMLEDSARVQVYDVEYLNKKRKPEETALEPIYTPDDVAPAIKQFAGTDYYQEFEPIPGVKAYFKDAGHVLGSTLTTFELKENGTIVRLGFTGDLGRKFLPILKDPEQIKAVDYLISESTYGDRLHDSLATSYLGLAKAINETYARGGKVIIPSFALERAQELLYIIHELINQKAIPPLFVYLDSPLTERVSEVFSEYPDLLDEETQKTFLQNNKDPFIFTTLRFVETAEESKKLNKTEQPCVIISASGMCEFGRIRHHLKNSLASPKNTVIIVGFMAENTLGRKLLEGAKEVNILNERLPVKAKIVVLNSLSAHADQYDLVKFIKGAGKLKKLFLVHGEKTAMDALAEKLNDANIGEIVMPGKGEAVEL</sequence>
<dbReference type="GO" id="GO:0016787">
    <property type="term" value="F:hydrolase activity"/>
    <property type="evidence" value="ECO:0007669"/>
    <property type="project" value="UniProtKB-KW"/>
</dbReference>
<dbReference type="InterPro" id="IPR011108">
    <property type="entry name" value="RMMBL"/>
</dbReference>